<evidence type="ECO:0008006" key="3">
    <source>
        <dbReference type="Google" id="ProtNLM"/>
    </source>
</evidence>
<dbReference type="GeneID" id="78898095"/>
<dbReference type="Pfam" id="PF06763">
    <property type="entry name" value="Minor_tail_Z"/>
    <property type="match status" value="1"/>
</dbReference>
<dbReference type="InterPro" id="IPR010633">
    <property type="entry name" value="Phage_lambda_GpZ"/>
</dbReference>
<proteinExistence type="predicted"/>
<dbReference type="Proteomes" id="UP000229314">
    <property type="component" value="Chromosome"/>
</dbReference>
<dbReference type="RefSeq" id="WP_099649057.1">
    <property type="nucleotide sequence ID" value="NZ_CP024422.1"/>
</dbReference>
<evidence type="ECO:0000313" key="1">
    <source>
        <dbReference type="EMBL" id="ATQ56193.1"/>
    </source>
</evidence>
<sequence>MPVLSYSLRAHGEGHLRFSNGIEQLGSNETMHQKVYRRALNKVGDKAYTQVVRALTKQMGLKRRQVLTYGGVRKVRANLTRQDFQIYSTGAEVPLREFSAVQFSFGVRARPWGKSTRFTGMFIHAGRWNSGKEVAQGHVFQRVTSSSLPIEKQFGPSVPAEMVKGESEAAFNRMADQLPDRIAHEIAQITRGVVS</sequence>
<gene>
    <name evidence="1" type="ORF">PYTT13_10490</name>
</gene>
<dbReference type="EMBL" id="CP024422">
    <property type="protein sequence ID" value="ATQ56193.1"/>
    <property type="molecule type" value="Genomic_DNA"/>
</dbReference>
<reference evidence="1 2" key="1">
    <citation type="submission" date="2017-10" db="EMBL/GenBank/DDBJ databases">
        <title>Complete genome sequence of Paracoccus yeei TT13 isolated from human skin.</title>
        <authorList>
            <person name="Lee K."/>
            <person name="Lim J.Y."/>
            <person name="Hwang I."/>
        </authorList>
    </citation>
    <scope>NUCLEOTIDE SEQUENCE [LARGE SCALE GENOMIC DNA]</scope>
    <source>
        <strain evidence="1 2">TT13</strain>
    </source>
</reference>
<evidence type="ECO:0000313" key="2">
    <source>
        <dbReference type="Proteomes" id="UP000229314"/>
    </source>
</evidence>
<name>A0A2D2C109_9RHOB</name>
<organism evidence="1 2">
    <name type="scientific">Paracoccus yeei</name>
    <dbReference type="NCBI Taxonomy" id="147645"/>
    <lineage>
        <taxon>Bacteria</taxon>
        <taxon>Pseudomonadati</taxon>
        <taxon>Pseudomonadota</taxon>
        <taxon>Alphaproteobacteria</taxon>
        <taxon>Rhodobacterales</taxon>
        <taxon>Paracoccaceae</taxon>
        <taxon>Paracoccus</taxon>
    </lineage>
</organism>
<protein>
    <recommendedName>
        <fullName evidence="3">Phage tail protein</fullName>
    </recommendedName>
</protein>
<accession>A0A2D2C109</accession>
<dbReference type="AlphaFoldDB" id="A0A2D2C109"/>